<evidence type="ECO:0000256" key="4">
    <source>
        <dbReference type="ARBA" id="ARBA00022485"/>
    </source>
</evidence>
<proteinExistence type="inferred from homology"/>
<dbReference type="EC" id="2.8.1.6" evidence="3 13"/>
<comment type="caution">
    <text evidence="16">The sequence shown here is derived from an EMBL/GenBank/DDBJ whole genome shotgun (WGS) entry which is preliminary data.</text>
</comment>
<dbReference type="PANTHER" id="PTHR22976:SF2">
    <property type="entry name" value="BIOTIN SYNTHASE, MITOCHONDRIAL"/>
    <property type="match status" value="1"/>
</dbReference>
<feature type="binding site" evidence="13 14">
    <location>
        <position position="63"/>
    </location>
    <ligand>
        <name>[4Fe-4S] cluster</name>
        <dbReference type="ChEBI" id="CHEBI:49883"/>
        <note>4Fe-4S-S-AdoMet</note>
    </ligand>
</feature>
<dbReference type="InterPro" id="IPR058240">
    <property type="entry name" value="rSAM_sf"/>
</dbReference>
<evidence type="ECO:0000256" key="2">
    <source>
        <dbReference type="ARBA" id="ARBA00010765"/>
    </source>
</evidence>
<dbReference type="SFLD" id="SFLDG01060">
    <property type="entry name" value="BATS_domain_containing"/>
    <property type="match status" value="1"/>
</dbReference>
<evidence type="ECO:0000256" key="8">
    <source>
        <dbReference type="ARBA" id="ARBA00022723"/>
    </source>
</evidence>
<dbReference type="GO" id="GO:0005506">
    <property type="term" value="F:iron ion binding"/>
    <property type="evidence" value="ECO:0007669"/>
    <property type="project" value="UniProtKB-UniRule"/>
</dbReference>
<organism evidence="16 17">
    <name type="scientific">Parvularcula mediterranea</name>
    <dbReference type="NCBI Taxonomy" id="2732508"/>
    <lineage>
        <taxon>Bacteria</taxon>
        <taxon>Pseudomonadati</taxon>
        <taxon>Pseudomonadota</taxon>
        <taxon>Alphaproteobacteria</taxon>
        <taxon>Parvularculales</taxon>
        <taxon>Parvularculaceae</taxon>
        <taxon>Parvularcula</taxon>
    </lineage>
</organism>
<evidence type="ECO:0000313" key="17">
    <source>
        <dbReference type="Proteomes" id="UP000536835"/>
    </source>
</evidence>
<keyword evidence="4 13" id="KW-0004">4Fe-4S</keyword>
<keyword evidence="11 13" id="KW-0411">Iron-sulfur</keyword>
<evidence type="ECO:0000256" key="12">
    <source>
        <dbReference type="ARBA" id="ARBA00051157"/>
    </source>
</evidence>
<dbReference type="GO" id="GO:0051539">
    <property type="term" value="F:4 iron, 4 sulfur cluster binding"/>
    <property type="evidence" value="ECO:0007669"/>
    <property type="project" value="UniProtKB-KW"/>
</dbReference>
<comment type="cofactor">
    <cofactor evidence="14">
        <name>[2Fe-2S] cluster</name>
        <dbReference type="ChEBI" id="CHEBI:190135"/>
    </cofactor>
    <text evidence="14">Binds 1 [2Fe-2S] cluster. The cluster is coordinated with 3 cysteines and 1 arginine.</text>
</comment>
<feature type="binding site" evidence="13 14">
    <location>
        <position position="134"/>
    </location>
    <ligand>
        <name>[2Fe-2S] cluster</name>
        <dbReference type="ChEBI" id="CHEBI:190135"/>
    </ligand>
</feature>
<accession>A0A7Y3RKJ0</accession>
<dbReference type="CDD" id="cd01335">
    <property type="entry name" value="Radical_SAM"/>
    <property type="match status" value="1"/>
</dbReference>
<dbReference type="Proteomes" id="UP000536835">
    <property type="component" value="Unassembled WGS sequence"/>
</dbReference>
<feature type="binding site" evidence="13 14">
    <location>
        <position position="194"/>
    </location>
    <ligand>
        <name>[2Fe-2S] cluster</name>
        <dbReference type="ChEBI" id="CHEBI:190135"/>
    </ligand>
</feature>
<dbReference type="PROSITE" id="PS51918">
    <property type="entry name" value="RADICAL_SAM"/>
    <property type="match status" value="1"/>
</dbReference>
<dbReference type="Gene3D" id="3.20.20.70">
    <property type="entry name" value="Aldolase class I"/>
    <property type="match status" value="1"/>
</dbReference>
<keyword evidence="5 13" id="KW-0808">Transferase</keyword>
<keyword evidence="7 13" id="KW-0001">2Fe-2S</keyword>
<dbReference type="PIRSF" id="PIRSF001619">
    <property type="entry name" value="Biotin_synth"/>
    <property type="match status" value="1"/>
</dbReference>
<dbReference type="InterPro" id="IPR002684">
    <property type="entry name" value="Biotin_synth/BioAB"/>
</dbReference>
<feature type="binding site" evidence="13 14">
    <location>
        <position position="59"/>
    </location>
    <ligand>
        <name>[4Fe-4S] cluster</name>
        <dbReference type="ChEBI" id="CHEBI:49883"/>
        <note>4Fe-4S-S-AdoMet</note>
    </ligand>
</feature>
<feature type="binding site" evidence="13 14">
    <location>
        <position position="66"/>
    </location>
    <ligand>
        <name>[4Fe-4S] cluster</name>
        <dbReference type="ChEBI" id="CHEBI:49883"/>
        <note>4Fe-4S-S-AdoMet</note>
    </ligand>
</feature>
<dbReference type="InterPro" id="IPR010722">
    <property type="entry name" value="BATS_dom"/>
</dbReference>
<evidence type="ECO:0000256" key="5">
    <source>
        <dbReference type="ARBA" id="ARBA00022679"/>
    </source>
</evidence>
<comment type="pathway">
    <text evidence="1 13">Cofactor biosynthesis; biotin biosynthesis; biotin from 7,8-diaminononanoate: step 2/2.</text>
</comment>
<sequence length="326" mass="35454">MPLDLPRSVRTDWTREEIAGLFDLPFSELLFRAANIHRETFDPTEIEAAQLLSIKTGGCPEDCGYCSQSAKFDTGLKASKLMATDEVLADAKRAKENGATRFCMGAAWRSPKERDMPALTEMIRGVKEMGLETCMTLGMLTETQAVALKEAGLDFYNHNIDTSEEHYSEVITTRTFKDRLETLEAVRKSGMQTCCGGILGLGETRADRVSFVHTLATLPEHPGSVPINALVQIEGTPLAMAEPVEPIELVRTIAVCRITMPESVVRLSAGREEMSDETQALAFLAGANSIFVGDALLTTPNPEPKSDAALFQKLGLKPAQSSLAQG</sequence>
<keyword evidence="6 13" id="KW-0949">S-adenosyl-L-methionine</keyword>
<dbReference type="Pfam" id="PF06968">
    <property type="entry name" value="BATS"/>
    <property type="match status" value="1"/>
</dbReference>
<keyword evidence="9 13" id="KW-0093">Biotin biosynthesis</keyword>
<dbReference type="RefSeq" id="WP_173197448.1">
    <property type="nucleotide sequence ID" value="NZ_JABFCX010000002.1"/>
</dbReference>
<dbReference type="EMBL" id="JABFCX010000002">
    <property type="protein sequence ID" value="NNU15764.1"/>
    <property type="molecule type" value="Genomic_DNA"/>
</dbReference>
<dbReference type="FunFam" id="3.20.20.70:FF:000011">
    <property type="entry name" value="Biotin synthase"/>
    <property type="match status" value="1"/>
</dbReference>
<comment type="cofactor">
    <cofactor evidence="13 14">
        <name>[4Fe-4S] cluster</name>
        <dbReference type="ChEBI" id="CHEBI:49883"/>
    </cofactor>
    <text evidence="13 14">Binds 1 [4Fe-4S] cluster. The cluster is coordinated with 3 cysteines and an exchangeable S-adenosyl-L-methionine.</text>
</comment>
<feature type="binding site" evidence="13 14">
    <location>
        <position position="266"/>
    </location>
    <ligand>
        <name>[2Fe-2S] cluster</name>
        <dbReference type="ChEBI" id="CHEBI:190135"/>
    </ligand>
</feature>
<evidence type="ECO:0000256" key="7">
    <source>
        <dbReference type="ARBA" id="ARBA00022714"/>
    </source>
</evidence>
<comment type="subunit">
    <text evidence="13">Homodimer.</text>
</comment>
<feature type="domain" description="Radical SAM core" evidence="15">
    <location>
        <begin position="44"/>
        <end position="262"/>
    </location>
</feature>
<dbReference type="SFLD" id="SFLDF00272">
    <property type="entry name" value="biotin_synthase"/>
    <property type="match status" value="1"/>
</dbReference>
<dbReference type="SUPFAM" id="SSF102114">
    <property type="entry name" value="Radical SAM enzymes"/>
    <property type="match status" value="1"/>
</dbReference>
<dbReference type="PANTHER" id="PTHR22976">
    <property type="entry name" value="BIOTIN SYNTHASE"/>
    <property type="match status" value="1"/>
</dbReference>
<dbReference type="SFLD" id="SFLDS00029">
    <property type="entry name" value="Radical_SAM"/>
    <property type="match status" value="1"/>
</dbReference>
<dbReference type="NCBIfam" id="TIGR00433">
    <property type="entry name" value="bioB"/>
    <property type="match status" value="1"/>
</dbReference>
<evidence type="ECO:0000256" key="11">
    <source>
        <dbReference type="ARBA" id="ARBA00023014"/>
    </source>
</evidence>
<dbReference type="SMART" id="SM00876">
    <property type="entry name" value="BATS"/>
    <property type="match status" value="1"/>
</dbReference>
<comment type="function">
    <text evidence="13">Catalyzes the conversion of dethiobiotin (DTB) to biotin by the insertion of a sulfur atom into dethiobiotin via a radical-based mechanism.</text>
</comment>
<dbReference type="GO" id="GO:0004076">
    <property type="term" value="F:biotin synthase activity"/>
    <property type="evidence" value="ECO:0007669"/>
    <property type="project" value="UniProtKB-UniRule"/>
</dbReference>
<evidence type="ECO:0000256" key="14">
    <source>
        <dbReference type="PIRSR" id="PIRSR001619-1"/>
    </source>
</evidence>
<name>A0A7Y3RKJ0_9PROT</name>
<dbReference type="InterPro" id="IPR006638">
    <property type="entry name" value="Elp3/MiaA/NifB-like_rSAM"/>
</dbReference>
<evidence type="ECO:0000256" key="6">
    <source>
        <dbReference type="ARBA" id="ARBA00022691"/>
    </source>
</evidence>
<dbReference type="SMART" id="SM00729">
    <property type="entry name" value="Elp3"/>
    <property type="match status" value="1"/>
</dbReference>
<dbReference type="Pfam" id="PF04055">
    <property type="entry name" value="Radical_SAM"/>
    <property type="match status" value="1"/>
</dbReference>
<comment type="catalytic activity">
    <reaction evidence="12 13">
        <text>(4R,5S)-dethiobiotin + (sulfur carrier)-SH + 2 reduced [2Fe-2S]-[ferredoxin] + 2 S-adenosyl-L-methionine = (sulfur carrier)-H + biotin + 2 5'-deoxyadenosine + 2 L-methionine + 2 oxidized [2Fe-2S]-[ferredoxin]</text>
        <dbReference type="Rhea" id="RHEA:22060"/>
        <dbReference type="Rhea" id="RHEA-COMP:10000"/>
        <dbReference type="Rhea" id="RHEA-COMP:10001"/>
        <dbReference type="Rhea" id="RHEA-COMP:14737"/>
        <dbReference type="Rhea" id="RHEA-COMP:14739"/>
        <dbReference type="ChEBI" id="CHEBI:17319"/>
        <dbReference type="ChEBI" id="CHEBI:29917"/>
        <dbReference type="ChEBI" id="CHEBI:33737"/>
        <dbReference type="ChEBI" id="CHEBI:33738"/>
        <dbReference type="ChEBI" id="CHEBI:57586"/>
        <dbReference type="ChEBI" id="CHEBI:57844"/>
        <dbReference type="ChEBI" id="CHEBI:59789"/>
        <dbReference type="ChEBI" id="CHEBI:64428"/>
        <dbReference type="ChEBI" id="CHEBI:149473"/>
        <dbReference type="EC" id="2.8.1.6"/>
    </reaction>
</comment>
<evidence type="ECO:0000256" key="10">
    <source>
        <dbReference type="ARBA" id="ARBA00023004"/>
    </source>
</evidence>
<dbReference type="InterPro" id="IPR007197">
    <property type="entry name" value="rSAM"/>
</dbReference>
<dbReference type="InterPro" id="IPR013785">
    <property type="entry name" value="Aldolase_TIM"/>
</dbReference>
<dbReference type="SFLD" id="SFLDG01278">
    <property type="entry name" value="biotin_synthase_like"/>
    <property type="match status" value="1"/>
</dbReference>
<dbReference type="UniPathway" id="UPA00078">
    <property type="reaction ID" value="UER00162"/>
</dbReference>
<keyword evidence="17" id="KW-1185">Reference proteome</keyword>
<dbReference type="AlphaFoldDB" id="A0A7Y3RKJ0"/>
<gene>
    <name evidence="13 16" type="primary">bioB</name>
    <name evidence="16" type="ORF">HK107_05450</name>
</gene>
<keyword evidence="8 13" id="KW-0479">Metal-binding</keyword>
<evidence type="ECO:0000256" key="9">
    <source>
        <dbReference type="ARBA" id="ARBA00022756"/>
    </source>
</evidence>
<feature type="binding site" evidence="13 14">
    <location>
        <position position="103"/>
    </location>
    <ligand>
        <name>[2Fe-2S] cluster</name>
        <dbReference type="ChEBI" id="CHEBI:190135"/>
    </ligand>
</feature>
<comment type="similarity">
    <text evidence="2 13">Belongs to the radical SAM superfamily. Biotin synthase family.</text>
</comment>
<protein>
    <recommendedName>
        <fullName evidence="3 13">Biotin synthase</fullName>
        <ecNumber evidence="3 13">2.8.1.6</ecNumber>
    </recommendedName>
</protein>
<comment type="cofactor">
    <cofactor evidence="13">
        <name>[2Fe-2S] cluster</name>
        <dbReference type="ChEBI" id="CHEBI:190135"/>
    </cofactor>
    <text evidence="13">Binds 1 [2Fe-2S] cluster. The cluster is coordinated with 3 cysteines and 1 arginine.</text>
</comment>
<dbReference type="InterPro" id="IPR024177">
    <property type="entry name" value="Biotin_synthase"/>
</dbReference>
<evidence type="ECO:0000256" key="13">
    <source>
        <dbReference type="HAMAP-Rule" id="MF_01694"/>
    </source>
</evidence>
<keyword evidence="10 13" id="KW-0408">Iron</keyword>
<evidence type="ECO:0000313" key="16">
    <source>
        <dbReference type="EMBL" id="NNU15764.1"/>
    </source>
</evidence>
<dbReference type="HAMAP" id="MF_01694">
    <property type="entry name" value="BioB"/>
    <property type="match status" value="1"/>
</dbReference>
<dbReference type="GO" id="GO:0009102">
    <property type="term" value="P:biotin biosynthetic process"/>
    <property type="evidence" value="ECO:0007669"/>
    <property type="project" value="UniProtKB-UniRule"/>
</dbReference>
<evidence type="ECO:0000256" key="1">
    <source>
        <dbReference type="ARBA" id="ARBA00004942"/>
    </source>
</evidence>
<evidence type="ECO:0000259" key="15">
    <source>
        <dbReference type="PROSITE" id="PS51918"/>
    </source>
</evidence>
<reference evidence="16 17" key="1">
    <citation type="submission" date="2020-05" db="EMBL/GenBank/DDBJ databases">
        <title>Parvularcula mediterraneae sp. nov., isolated from polypropylene straw from shallow seawater of the seashore of Laganas in Zakynthos island, Greece.</title>
        <authorList>
            <person name="Szabo I."/>
            <person name="Al-Omari J."/>
            <person name="Rado J."/>
            <person name="Szerdahelyi G.S."/>
        </authorList>
    </citation>
    <scope>NUCLEOTIDE SEQUENCE [LARGE SCALE GENOMIC DNA]</scope>
    <source>
        <strain evidence="16 17">ZS-1/3</strain>
    </source>
</reference>
<dbReference type="GO" id="GO:0051537">
    <property type="term" value="F:2 iron, 2 sulfur cluster binding"/>
    <property type="evidence" value="ECO:0007669"/>
    <property type="project" value="UniProtKB-KW"/>
</dbReference>
<evidence type="ECO:0000256" key="3">
    <source>
        <dbReference type="ARBA" id="ARBA00012236"/>
    </source>
</evidence>